<proteinExistence type="predicted"/>
<accession>A0A5N7MV97</accession>
<dbReference type="RefSeq" id="WP_152717940.1">
    <property type="nucleotide sequence ID" value="NZ_VOSJ01000518.1"/>
</dbReference>
<sequence length="155" mass="16545">MRPPVGGGFGGVGGFRGGIAGVPGGIGGFRGGAVGIRPGFGGFPGGAAGIRPGFGYRPAAIYRPGIGRYGVYSPYYRNYYGRRYPYYGGAVAAGVIGGLALGALSSPYYYGYPYGYDYPYYGVSASYADECYWERRRVVGPRGRIIIRRVQVCYY</sequence>
<evidence type="ECO:0000313" key="3">
    <source>
        <dbReference type="Proteomes" id="UP000403266"/>
    </source>
</evidence>
<keyword evidence="3" id="KW-1185">Reference proteome</keyword>
<dbReference type="AlphaFoldDB" id="A0A5N7MV97"/>
<dbReference type="Proteomes" id="UP000403266">
    <property type="component" value="Unassembled WGS sequence"/>
</dbReference>
<feature type="transmembrane region" description="Helical" evidence="1">
    <location>
        <begin position="86"/>
        <end position="110"/>
    </location>
</feature>
<keyword evidence="1" id="KW-0472">Membrane</keyword>
<comment type="caution">
    <text evidence="2">The sequence shown here is derived from an EMBL/GenBank/DDBJ whole genome shotgun (WGS) entry which is preliminary data.</text>
</comment>
<keyword evidence="1" id="KW-0812">Transmembrane</keyword>
<organism evidence="2 3">
    <name type="scientific">Microvirga tunisiensis</name>
    <dbReference type="NCBI Taxonomy" id="2108360"/>
    <lineage>
        <taxon>Bacteria</taxon>
        <taxon>Pseudomonadati</taxon>
        <taxon>Pseudomonadota</taxon>
        <taxon>Alphaproteobacteria</taxon>
        <taxon>Hyphomicrobiales</taxon>
        <taxon>Methylobacteriaceae</taxon>
        <taxon>Microvirga</taxon>
    </lineage>
</organism>
<gene>
    <name evidence="2" type="ORF">FS320_39770</name>
</gene>
<keyword evidence="1" id="KW-1133">Transmembrane helix</keyword>
<name>A0A5N7MV97_9HYPH</name>
<protein>
    <submittedName>
        <fullName evidence="2">Uncharacterized protein</fullName>
    </submittedName>
</protein>
<reference evidence="2 3" key="1">
    <citation type="journal article" date="2019" name="Syst. Appl. Microbiol.">
        <title>Microvirga tunisiensis sp. nov., a root nodule symbiotic bacterium isolated from Lupinus micranthus and L. luteus grown in Northern Tunisia.</title>
        <authorList>
            <person name="Msaddak A."/>
            <person name="Rejili M."/>
            <person name="Duran D."/>
            <person name="Mars M."/>
            <person name="Palacios J.M."/>
            <person name="Ruiz-Argueso T."/>
            <person name="Rey L."/>
            <person name="Imperial J."/>
        </authorList>
    </citation>
    <scope>NUCLEOTIDE SEQUENCE [LARGE SCALE GENOMIC DNA]</scope>
    <source>
        <strain evidence="2 3">Lmie10</strain>
    </source>
</reference>
<dbReference type="EMBL" id="VOSK01000484">
    <property type="protein sequence ID" value="MPR30913.1"/>
    <property type="molecule type" value="Genomic_DNA"/>
</dbReference>
<evidence type="ECO:0000256" key="1">
    <source>
        <dbReference type="SAM" id="Phobius"/>
    </source>
</evidence>
<evidence type="ECO:0000313" key="2">
    <source>
        <dbReference type="EMBL" id="MPR30913.1"/>
    </source>
</evidence>